<evidence type="ECO:0000313" key="2">
    <source>
        <dbReference type="EMBL" id="SDS99860.1"/>
    </source>
</evidence>
<feature type="compositionally biased region" description="Polar residues" evidence="1">
    <location>
        <begin position="8"/>
        <end position="17"/>
    </location>
</feature>
<reference evidence="2 3" key="1">
    <citation type="submission" date="2016-10" db="EMBL/GenBank/DDBJ databases">
        <authorList>
            <person name="de Groot N.N."/>
        </authorList>
    </citation>
    <scope>NUCLEOTIDE SEQUENCE [LARGE SCALE GENOMIC DNA]</scope>
    <source>
        <strain evidence="2 3">DSM 21741</strain>
    </source>
</reference>
<protein>
    <recommendedName>
        <fullName evidence="4">ATP-binding protein</fullName>
    </recommendedName>
</protein>
<evidence type="ECO:0000256" key="1">
    <source>
        <dbReference type="SAM" id="MobiDB-lite"/>
    </source>
</evidence>
<evidence type="ECO:0000313" key="3">
    <source>
        <dbReference type="Proteomes" id="UP000199092"/>
    </source>
</evidence>
<dbReference type="Proteomes" id="UP000199092">
    <property type="component" value="Chromosome I"/>
</dbReference>
<dbReference type="Gene3D" id="3.40.50.300">
    <property type="entry name" value="P-loop containing nucleotide triphosphate hydrolases"/>
    <property type="match status" value="2"/>
</dbReference>
<organism evidence="2 3">
    <name type="scientific">Friedmanniella luteola</name>
    <dbReference type="NCBI Taxonomy" id="546871"/>
    <lineage>
        <taxon>Bacteria</taxon>
        <taxon>Bacillati</taxon>
        <taxon>Actinomycetota</taxon>
        <taxon>Actinomycetes</taxon>
        <taxon>Propionibacteriales</taxon>
        <taxon>Nocardioidaceae</taxon>
        <taxon>Friedmanniella</taxon>
    </lineage>
</organism>
<keyword evidence="3" id="KW-1185">Reference proteome</keyword>
<evidence type="ECO:0008006" key="4">
    <source>
        <dbReference type="Google" id="ProtNLM"/>
    </source>
</evidence>
<dbReference type="STRING" id="546871.SAMN04488543_2811"/>
<accession>A0A1H1WTB1</accession>
<dbReference type="EMBL" id="LT629749">
    <property type="protein sequence ID" value="SDS99860.1"/>
    <property type="molecule type" value="Genomic_DNA"/>
</dbReference>
<feature type="region of interest" description="Disordered" evidence="1">
    <location>
        <begin position="1"/>
        <end position="24"/>
    </location>
</feature>
<name>A0A1H1WTB1_9ACTN</name>
<gene>
    <name evidence="2" type="ORF">SAMN04488543_2811</name>
</gene>
<dbReference type="InterPro" id="IPR027417">
    <property type="entry name" value="P-loop_NTPase"/>
</dbReference>
<proteinExistence type="predicted"/>
<dbReference type="AlphaFoldDB" id="A0A1H1WTB1"/>
<dbReference type="SUPFAM" id="SSF52540">
    <property type="entry name" value="P-loop containing nucleoside triphosphate hydrolases"/>
    <property type="match status" value="1"/>
</dbReference>
<sequence length="522" mass="56172">MTRPHPPSTRSVRSQSAHPRRVYAPGAGRSVSRLLADFGHTLPAAPPASEVGREGRMFNPFPARGAMRSGRGWAAASAPVSTWRMTSDQAPVCWPFIAAPGLPPSGAQMGVDLLSGGSFYADPLGWVLNDHVPVTNPNMFVFGKPGRGKSATVKAFLLRMMDFGYRALILGDPKDEYEPLCRAFGVEPFTIGPGLNVRINPLAFGPLADGWDTLSAGEARSRAAVVFGRWLTLVRGLVGSQRLGEHRVPFGPSDEVVVQTALADLTGYNHAATRMTETTIPQLWRLLDNPTPQLVRDCRYATERQFLDETRLLRDSLGQLVSGALAGLFDGPTAIAVDWQAPIQSLSLSRLEPLGDEAVGIALLCLNSWGRGIRETAAPGDVRIVVRDESWKQLRLGVEAVKSFDADLRLSRSTGDIQIAVGHKPSDPLSAGDTGSQAVAIAKDLLHLADITVLHGQDAAVAEDLDRLLGLGPIAQQLVTGWAMQGKGRALWGVGDQLYKVQTILHPLEHALTYTNDALQHA</sequence>